<feature type="DNA-binding region" description="H-T-H motif" evidence="4">
    <location>
        <begin position="22"/>
        <end position="41"/>
    </location>
</feature>
<dbReference type="PRINTS" id="PR00455">
    <property type="entry name" value="HTHTETR"/>
</dbReference>
<feature type="domain" description="HTH tetR-type" evidence="5">
    <location>
        <begin position="1"/>
        <end position="59"/>
    </location>
</feature>
<protein>
    <submittedName>
        <fullName evidence="6">Transcriptional regulator, TetR family</fullName>
    </submittedName>
</protein>
<dbReference type="PANTHER" id="PTHR47506">
    <property type="entry name" value="TRANSCRIPTIONAL REGULATORY PROTEIN"/>
    <property type="match status" value="1"/>
</dbReference>
<keyword evidence="1" id="KW-0805">Transcription regulation</keyword>
<evidence type="ECO:0000256" key="1">
    <source>
        <dbReference type="ARBA" id="ARBA00023015"/>
    </source>
</evidence>
<dbReference type="Gene3D" id="1.10.10.60">
    <property type="entry name" value="Homeodomain-like"/>
    <property type="match status" value="1"/>
</dbReference>
<dbReference type="InterPro" id="IPR001647">
    <property type="entry name" value="HTH_TetR"/>
</dbReference>
<keyword evidence="7" id="KW-1185">Reference proteome</keyword>
<dbReference type="PROSITE" id="PS50977">
    <property type="entry name" value="HTH_TETR_2"/>
    <property type="match status" value="1"/>
</dbReference>
<evidence type="ECO:0000256" key="3">
    <source>
        <dbReference type="ARBA" id="ARBA00023163"/>
    </source>
</evidence>
<dbReference type="RefSeq" id="WP_054559023.1">
    <property type="nucleotide sequence ID" value="NZ_LDJX01000003.1"/>
</dbReference>
<gene>
    <name evidence="6" type="ORF">I595_1911</name>
</gene>
<sequence>MRDKLLEAAGFTFSKFGYYKTSMEDIAEKAQKSKGSLYYHFGSKELLFEAVVFEELKRLTNALKPIFDKTDLDSRQVLKLYMLKRMEVLRNAPNYQETLRPSFYEHYTFLDQIKTQITEWEVMQISKLLKQGLMKEELELPGDITVYAQVLVMLLQGLEPNFYLKGEYDRLESYFDNLIQIITKGISK</sequence>
<name>A0A0P7AFW7_9FLAO</name>
<dbReference type="InterPro" id="IPR009057">
    <property type="entry name" value="Homeodomain-like_sf"/>
</dbReference>
<organism evidence="6 7">
    <name type="scientific">Croceitalea dokdonensis DOKDO 023</name>
    <dbReference type="NCBI Taxonomy" id="1300341"/>
    <lineage>
        <taxon>Bacteria</taxon>
        <taxon>Pseudomonadati</taxon>
        <taxon>Bacteroidota</taxon>
        <taxon>Flavobacteriia</taxon>
        <taxon>Flavobacteriales</taxon>
        <taxon>Flavobacteriaceae</taxon>
        <taxon>Croceitalea</taxon>
    </lineage>
</organism>
<dbReference type="EMBL" id="LDJX01000003">
    <property type="protein sequence ID" value="KPM32261.1"/>
    <property type="molecule type" value="Genomic_DNA"/>
</dbReference>
<dbReference type="PANTHER" id="PTHR47506:SF1">
    <property type="entry name" value="HTH-TYPE TRANSCRIPTIONAL REGULATOR YJDC"/>
    <property type="match status" value="1"/>
</dbReference>
<proteinExistence type="predicted"/>
<keyword evidence="3" id="KW-0804">Transcription</keyword>
<dbReference type="Pfam" id="PF00440">
    <property type="entry name" value="TetR_N"/>
    <property type="match status" value="1"/>
</dbReference>
<dbReference type="PATRIC" id="fig|1300341.3.peg.2097"/>
<dbReference type="Gene3D" id="1.10.357.10">
    <property type="entry name" value="Tetracycline Repressor, domain 2"/>
    <property type="match status" value="1"/>
</dbReference>
<dbReference type="AlphaFoldDB" id="A0A0P7AFW7"/>
<keyword evidence="2 4" id="KW-0238">DNA-binding</keyword>
<dbReference type="Proteomes" id="UP000050280">
    <property type="component" value="Unassembled WGS sequence"/>
</dbReference>
<comment type="caution">
    <text evidence="6">The sequence shown here is derived from an EMBL/GenBank/DDBJ whole genome shotgun (WGS) entry which is preliminary data.</text>
</comment>
<evidence type="ECO:0000313" key="7">
    <source>
        <dbReference type="Proteomes" id="UP000050280"/>
    </source>
</evidence>
<evidence type="ECO:0000256" key="2">
    <source>
        <dbReference type="ARBA" id="ARBA00023125"/>
    </source>
</evidence>
<evidence type="ECO:0000259" key="5">
    <source>
        <dbReference type="PROSITE" id="PS50977"/>
    </source>
</evidence>
<reference evidence="6 7" key="1">
    <citation type="submission" date="2015-09" db="EMBL/GenBank/DDBJ databases">
        <title>Genome sequence of the marine flavobacterium Croceitalea dokdonensis DOKDO 023 that contains proton- and sodium-pumping rhodopsins.</title>
        <authorList>
            <person name="Kwon S.-K."/>
            <person name="Lee H.K."/>
            <person name="Kwak M.-J."/>
            <person name="Kim J.F."/>
        </authorList>
    </citation>
    <scope>NUCLEOTIDE SEQUENCE [LARGE SCALE GENOMIC DNA]</scope>
    <source>
        <strain evidence="6 7">DOKDO 023</strain>
    </source>
</reference>
<dbReference type="SUPFAM" id="SSF46689">
    <property type="entry name" value="Homeodomain-like"/>
    <property type="match status" value="1"/>
</dbReference>
<dbReference type="STRING" id="1300341.I595_1911"/>
<accession>A0A0P7AFW7</accession>
<dbReference type="OrthoDB" id="9798857at2"/>
<evidence type="ECO:0000256" key="4">
    <source>
        <dbReference type="PROSITE-ProRule" id="PRU00335"/>
    </source>
</evidence>
<evidence type="ECO:0000313" key="6">
    <source>
        <dbReference type="EMBL" id="KPM32261.1"/>
    </source>
</evidence>
<dbReference type="GO" id="GO:0003677">
    <property type="term" value="F:DNA binding"/>
    <property type="evidence" value="ECO:0007669"/>
    <property type="project" value="UniProtKB-UniRule"/>
</dbReference>